<evidence type="ECO:0000313" key="1">
    <source>
        <dbReference type="EMBL" id="MFC5292394.1"/>
    </source>
</evidence>
<dbReference type="RefSeq" id="WP_260347588.1">
    <property type="nucleotide sequence ID" value="NZ_JAOAOS010000001.1"/>
</dbReference>
<proteinExistence type="predicted"/>
<accession>A0ABW0F2F3</accession>
<gene>
    <name evidence="1" type="ORF">ACFPK2_05245</name>
</gene>
<reference evidence="2" key="1">
    <citation type="journal article" date="2019" name="Int. J. Syst. Evol. Microbiol.">
        <title>The Global Catalogue of Microorganisms (GCM) 10K type strain sequencing project: providing services to taxonomists for standard genome sequencing and annotation.</title>
        <authorList>
            <consortium name="The Broad Institute Genomics Platform"/>
            <consortium name="The Broad Institute Genome Sequencing Center for Infectious Disease"/>
            <person name="Wu L."/>
            <person name="Ma J."/>
        </authorList>
    </citation>
    <scope>NUCLEOTIDE SEQUENCE [LARGE SCALE GENOMIC DNA]</scope>
    <source>
        <strain evidence="2">CGMCC 1.15643</strain>
    </source>
</reference>
<evidence type="ECO:0008006" key="3">
    <source>
        <dbReference type="Google" id="ProtNLM"/>
    </source>
</evidence>
<protein>
    <recommendedName>
        <fullName evidence="3">Exonuclease SbcC</fullName>
    </recommendedName>
</protein>
<keyword evidence="2" id="KW-1185">Reference proteome</keyword>
<evidence type="ECO:0000313" key="2">
    <source>
        <dbReference type="Proteomes" id="UP001595976"/>
    </source>
</evidence>
<dbReference type="Proteomes" id="UP001595976">
    <property type="component" value="Unassembled WGS sequence"/>
</dbReference>
<dbReference type="EMBL" id="JBHSLI010000001">
    <property type="protein sequence ID" value="MFC5292394.1"/>
    <property type="molecule type" value="Genomic_DNA"/>
</dbReference>
<organism evidence="1 2">
    <name type="scientific">Bosea minatitlanensis</name>
    <dbReference type="NCBI Taxonomy" id="128782"/>
    <lineage>
        <taxon>Bacteria</taxon>
        <taxon>Pseudomonadati</taxon>
        <taxon>Pseudomonadota</taxon>
        <taxon>Alphaproteobacteria</taxon>
        <taxon>Hyphomicrobiales</taxon>
        <taxon>Boseaceae</taxon>
        <taxon>Bosea</taxon>
    </lineage>
</organism>
<comment type="caution">
    <text evidence="1">The sequence shown here is derived from an EMBL/GenBank/DDBJ whole genome shotgun (WGS) entry which is preliminary data.</text>
</comment>
<name>A0ABW0F2F3_9HYPH</name>
<sequence>MLATWFASKAAKPLLIAGAFALVLLLAALGFWRGFAVIERLQDKAVKAAIALRDADWKAQIDAANAKAASAREAQALKADAASRAASAEISRLSDSLAKKEALNAALPNADACGLDRDRVRLLNDGQ</sequence>